<proteinExistence type="predicted"/>
<dbReference type="SUPFAM" id="SSF47413">
    <property type="entry name" value="lambda repressor-like DNA-binding domains"/>
    <property type="match status" value="1"/>
</dbReference>
<dbReference type="Pfam" id="PF01381">
    <property type="entry name" value="HTH_3"/>
    <property type="match status" value="1"/>
</dbReference>
<dbReference type="EMBL" id="JASNVP010000005">
    <property type="protein sequence ID" value="MDK4326178.1"/>
    <property type="molecule type" value="Genomic_DNA"/>
</dbReference>
<reference evidence="3" key="1">
    <citation type="submission" date="2023-05" db="EMBL/GenBank/DDBJ databases">
        <title>Metabolic capabilities are highly conserved among human nasal-associated Corynebacterium species in pangenomic analyses.</title>
        <authorList>
            <person name="Tran T.H."/>
            <person name="Roberts A.Q."/>
            <person name="Escapa I.F."/>
            <person name="Gao W."/>
            <person name="Conlan S."/>
            <person name="Kong H."/>
            <person name="Segre J.A."/>
            <person name="Kelly M.S."/>
            <person name="Lemon K.P."/>
        </authorList>
    </citation>
    <scope>NUCLEOTIDE SEQUENCE</scope>
    <source>
        <strain evidence="3">KPL2654</strain>
    </source>
</reference>
<dbReference type="AlphaFoldDB" id="A0AAP4BUQ6"/>
<feature type="compositionally biased region" description="Basic and acidic residues" evidence="1">
    <location>
        <begin position="90"/>
        <end position="101"/>
    </location>
</feature>
<dbReference type="CDD" id="cd00093">
    <property type="entry name" value="HTH_XRE"/>
    <property type="match status" value="1"/>
</dbReference>
<accession>A0AAP4BUQ6</accession>
<evidence type="ECO:0000256" key="1">
    <source>
        <dbReference type="SAM" id="MobiDB-lite"/>
    </source>
</evidence>
<name>A0AAP4BUQ6_9CORY</name>
<evidence type="ECO:0000313" key="3">
    <source>
        <dbReference type="EMBL" id="MDK4326178.1"/>
    </source>
</evidence>
<feature type="compositionally biased region" description="Low complexity" evidence="1">
    <location>
        <begin position="76"/>
        <end position="89"/>
    </location>
</feature>
<evidence type="ECO:0000259" key="2">
    <source>
        <dbReference type="PROSITE" id="PS50943"/>
    </source>
</evidence>
<evidence type="ECO:0000313" key="4">
    <source>
        <dbReference type="Proteomes" id="UP001226160"/>
    </source>
</evidence>
<comment type="caution">
    <text evidence="3">The sequence shown here is derived from an EMBL/GenBank/DDBJ whole genome shotgun (WGS) entry which is preliminary data.</text>
</comment>
<protein>
    <submittedName>
        <fullName evidence="3">Helix-turn-helix transcriptional regulator</fullName>
    </submittedName>
</protein>
<dbReference type="Proteomes" id="UP001226160">
    <property type="component" value="Unassembled WGS sequence"/>
</dbReference>
<dbReference type="InterPro" id="IPR010982">
    <property type="entry name" value="Lambda_DNA-bd_dom_sf"/>
</dbReference>
<organism evidence="3 4">
    <name type="scientific">Corynebacterium propinquum</name>
    <dbReference type="NCBI Taxonomy" id="43769"/>
    <lineage>
        <taxon>Bacteria</taxon>
        <taxon>Bacillati</taxon>
        <taxon>Actinomycetota</taxon>
        <taxon>Actinomycetes</taxon>
        <taxon>Mycobacteriales</taxon>
        <taxon>Corynebacteriaceae</taxon>
        <taxon>Corynebacterium</taxon>
    </lineage>
</organism>
<dbReference type="InterPro" id="IPR001387">
    <property type="entry name" value="Cro/C1-type_HTH"/>
</dbReference>
<dbReference type="Gene3D" id="1.10.260.40">
    <property type="entry name" value="lambda repressor-like DNA-binding domains"/>
    <property type="match status" value="1"/>
</dbReference>
<sequence length="101" mass="10956">MTHAVGLSGKIPQWTVADRVRKARESAGLKQNDLSELLGMARTSLARIEQGKSDPRRTTLIGIAFATNVDLNWLETGETPGGNEPTGGEVVRHQGIEPRTH</sequence>
<gene>
    <name evidence="3" type="ORF">QPX54_06575</name>
</gene>
<feature type="region of interest" description="Disordered" evidence="1">
    <location>
        <begin position="76"/>
        <end position="101"/>
    </location>
</feature>
<dbReference type="SMART" id="SM00530">
    <property type="entry name" value="HTH_XRE"/>
    <property type="match status" value="1"/>
</dbReference>
<dbReference type="PROSITE" id="PS50943">
    <property type="entry name" value="HTH_CROC1"/>
    <property type="match status" value="1"/>
</dbReference>
<dbReference type="RefSeq" id="WP_284589724.1">
    <property type="nucleotide sequence ID" value="NZ_JASNVP010000005.1"/>
</dbReference>
<dbReference type="GO" id="GO:0003677">
    <property type="term" value="F:DNA binding"/>
    <property type="evidence" value="ECO:0007669"/>
    <property type="project" value="InterPro"/>
</dbReference>
<feature type="domain" description="HTH cro/C1-type" evidence="2">
    <location>
        <begin position="20"/>
        <end position="74"/>
    </location>
</feature>